<dbReference type="CDD" id="cd16473">
    <property type="entry name" value="RING-H2_RNF103"/>
    <property type="match status" value="1"/>
</dbReference>
<evidence type="ECO:0000259" key="8">
    <source>
        <dbReference type="PROSITE" id="PS50089"/>
    </source>
</evidence>
<dbReference type="InterPro" id="IPR001841">
    <property type="entry name" value="Znf_RING"/>
</dbReference>
<dbReference type="Gene3D" id="3.50.30.30">
    <property type="match status" value="1"/>
</dbReference>
<keyword evidence="7" id="KW-0732">Signal</keyword>
<evidence type="ECO:0000313" key="9">
    <source>
        <dbReference type="EMBL" id="ETV69967.1"/>
    </source>
</evidence>
<dbReference type="Pfam" id="PF13639">
    <property type="entry name" value="zf-RING_2"/>
    <property type="match status" value="1"/>
</dbReference>
<evidence type="ECO:0000256" key="2">
    <source>
        <dbReference type="ARBA" id="ARBA00022692"/>
    </source>
</evidence>
<accession>W4FR49</accession>
<feature type="signal peptide" evidence="7">
    <location>
        <begin position="1"/>
        <end position="20"/>
    </location>
</feature>
<dbReference type="AlphaFoldDB" id="W4FR49"/>
<keyword evidence="4 6" id="KW-0472">Membrane</keyword>
<dbReference type="GO" id="GO:0006511">
    <property type="term" value="P:ubiquitin-dependent protein catabolic process"/>
    <property type="evidence" value="ECO:0007669"/>
    <property type="project" value="TreeGrafter"/>
</dbReference>
<dbReference type="InterPro" id="IPR046450">
    <property type="entry name" value="PA_dom_sf"/>
</dbReference>
<dbReference type="OrthoDB" id="8062037at2759"/>
<dbReference type="GO" id="GO:0008270">
    <property type="term" value="F:zinc ion binding"/>
    <property type="evidence" value="ECO:0007669"/>
    <property type="project" value="UniProtKB-KW"/>
</dbReference>
<evidence type="ECO:0000256" key="5">
    <source>
        <dbReference type="PROSITE-ProRule" id="PRU00175"/>
    </source>
</evidence>
<dbReference type="STRING" id="112090.W4FR49"/>
<dbReference type="GO" id="GO:0005737">
    <property type="term" value="C:cytoplasm"/>
    <property type="evidence" value="ECO:0007669"/>
    <property type="project" value="TreeGrafter"/>
</dbReference>
<name>W4FR49_APHAT</name>
<reference evidence="9" key="1">
    <citation type="submission" date="2013-12" db="EMBL/GenBank/DDBJ databases">
        <title>The Genome Sequence of Aphanomyces astaci APO3.</title>
        <authorList>
            <consortium name="The Broad Institute Genomics Platform"/>
            <person name="Russ C."/>
            <person name="Tyler B."/>
            <person name="van West P."/>
            <person name="Dieguez-Uribeondo J."/>
            <person name="Young S.K."/>
            <person name="Zeng Q."/>
            <person name="Gargeya S."/>
            <person name="Fitzgerald M."/>
            <person name="Abouelleil A."/>
            <person name="Alvarado L."/>
            <person name="Chapman S.B."/>
            <person name="Gainer-Dewar J."/>
            <person name="Goldberg J."/>
            <person name="Griggs A."/>
            <person name="Gujja S."/>
            <person name="Hansen M."/>
            <person name="Howarth C."/>
            <person name="Imamovic A."/>
            <person name="Ireland A."/>
            <person name="Larimer J."/>
            <person name="McCowan C."/>
            <person name="Murphy C."/>
            <person name="Pearson M."/>
            <person name="Poon T.W."/>
            <person name="Priest M."/>
            <person name="Roberts A."/>
            <person name="Saif S."/>
            <person name="Shea T."/>
            <person name="Sykes S."/>
            <person name="Wortman J."/>
            <person name="Nusbaum C."/>
            <person name="Birren B."/>
        </authorList>
    </citation>
    <scope>NUCLEOTIDE SEQUENCE [LARGE SCALE GENOMIC DNA]</scope>
    <source>
        <strain evidence="9">APO3</strain>
    </source>
</reference>
<dbReference type="GeneID" id="20816336"/>
<dbReference type="InterPro" id="IPR013083">
    <property type="entry name" value="Znf_RING/FYVE/PHD"/>
</dbReference>
<dbReference type="GO" id="GO:0016020">
    <property type="term" value="C:membrane"/>
    <property type="evidence" value="ECO:0007669"/>
    <property type="project" value="UniProtKB-SubCell"/>
</dbReference>
<keyword evidence="2 6" id="KW-0812">Transmembrane</keyword>
<dbReference type="SUPFAM" id="SSF52025">
    <property type="entry name" value="PA domain"/>
    <property type="match status" value="1"/>
</dbReference>
<dbReference type="Pfam" id="PF02225">
    <property type="entry name" value="PA"/>
    <property type="match status" value="1"/>
</dbReference>
<evidence type="ECO:0000256" key="6">
    <source>
        <dbReference type="SAM" id="Phobius"/>
    </source>
</evidence>
<dbReference type="PROSITE" id="PS50089">
    <property type="entry name" value="ZF_RING_2"/>
    <property type="match status" value="1"/>
</dbReference>
<dbReference type="GO" id="GO:0061630">
    <property type="term" value="F:ubiquitin protein ligase activity"/>
    <property type="evidence" value="ECO:0007669"/>
    <property type="project" value="TreeGrafter"/>
</dbReference>
<evidence type="ECO:0000256" key="1">
    <source>
        <dbReference type="ARBA" id="ARBA00004370"/>
    </source>
</evidence>
<dbReference type="InterPro" id="IPR051826">
    <property type="entry name" value="E3_ubiquitin-ligase_domain"/>
</dbReference>
<dbReference type="VEuPathDB" id="FungiDB:H257_14340"/>
<dbReference type="InterPro" id="IPR003137">
    <property type="entry name" value="PA_domain"/>
</dbReference>
<dbReference type="Gene3D" id="3.30.40.10">
    <property type="entry name" value="Zinc/RING finger domain, C3HC4 (zinc finger)"/>
    <property type="match status" value="1"/>
</dbReference>
<dbReference type="PANTHER" id="PTHR22765">
    <property type="entry name" value="RING FINGER AND PROTEASE ASSOCIATED DOMAIN-CONTAINING"/>
    <property type="match status" value="1"/>
</dbReference>
<gene>
    <name evidence="9" type="ORF">H257_14340</name>
</gene>
<proteinExistence type="predicted"/>
<evidence type="ECO:0000256" key="7">
    <source>
        <dbReference type="SAM" id="SignalP"/>
    </source>
</evidence>
<keyword evidence="5" id="KW-0863">Zinc-finger</keyword>
<keyword evidence="5" id="KW-0862">Zinc</keyword>
<sequence>MRAMATTTALLLVLTTPTTALVVTRPVTYDIPHIAADFSARTDLPEIPLVMAIPADGCSPIVNDVAHKVVLVLRGHCRFVTKARVVHQANASGMIVMDDIHRGDNPFDDGRWEVRMSSEDNVNQEHVKHHHDMHLLPSVFISHTSGRRLQRHLDRFTSSKSVLSTPLRPLLTSHDNDNHHEVLVALNATAEGSQHIDQGVDWLDVGHLPVLSSLSDLVCAMLPYMGYAYASSFCFILLSTFYARAVETSAWYIKQYARRSIWTRLSVVPYRGPLHHGADTTCSICLDDFVLGHVVKVLPCPHVYHQHCIDRWFEKGSNACPLCKRLAFS</sequence>
<protein>
    <recommendedName>
        <fullName evidence="8">RING-type domain-containing protein</fullName>
    </recommendedName>
</protein>
<dbReference type="SMART" id="SM00184">
    <property type="entry name" value="RING"/>
    <property type="match status" value="1"/>
</dbReference>
<dbReference type="RefSeq" id="XP_009840410.1">
    <property type="nucleotide sequence ID" value="XM_009842108.1"/>
</dbReference>
<organism evidence="9">
    <name type="scientific">Aphanomyces astaci</name>
    <name type="common">Crayfish plague agent</name>
    <dbReference type="NCBI Taxonomy" id="112090"/>
    <lineage>
        <taxon>Eukaryota</taxon>
        <taxon>Sar</taxon>
        <taxon>Stramenopiles</taxon>
        <taxon>Oomycota</taxon>
        <taxon>Saprolegniomycetes</taxon>
        <taxon>Saprolegniales</taxon>
        <taxon>Verrucalvaceae</taxon>
        <taxon>Aphanomyces</taxon>
    </lineage>
</organism>
<keyword evidence="3 6" id="KW-1133">Transmembrane helix</keyword>
<keyword evidence="5" id="KW-0479">Metal-binding</keyword>
<feature type="domain" description="RING-type" evidence="8">
    <location>
        <begin position="282"/>
        <end position="324"/>
    </location>
</feature>
<evidence type="ECO:0000256" key="3">
    <source>
        <dbReference type="ARBA" id="ARBA00022989"/>
    </source>
</evidence>
<dbReference type="SUPFAM" id="SSF57850">
    <property type="entry name" value="RING/U-box"/>
    <property type="match status" value="1"/>
</dbReference>
<feature type="chain" id="PRO_5004840523" description="RING-type domain-containing protein" evidence="7">
    <location>
        <begin position="21"/>
        <end position="329"/>
    </location>
</feature>
<dbReference type="EMBL" id="KI913170">
    <property type="protein sequence ID" value="ETV69967.1"/>
    <property type="molecule type" value="Genomic_DNA"/>
</dbReference>
<feature type="transmembrane region" description="Helical" evidence="6">
    <location>
        <begin position="224"/>
        <end position="243"/>
    </location>
</feature>
<evidence type="ECO:0000256" key="4">
    <source>
        <dbReference type="ARBA" id="ARBA00023136"/>
    </source>
</evidence>
<dbReference type="PANTHER" id="PTHR22765:SF416">
    <property type="entry name" value="E3 UBIQUITIN-PROTEIN LIGASE GODZILLA"/>
    <property type="match status" value="1"/>
</dbReference>
<comment type="subcellular location">
    <subcellularLocation>
        <location evidence="1">Membrane</location>
    </subcellularLocation>
</comment>